<keyword evidence="2" id="KW-0732">Signal</keyword>
<accession>A0A2M4DSL1</accession>
<reference evidence="3" key="1">
    <citation type="submission" date="2018-01" db="EMBL/GenBank/DDBJ databases">
        <title>An insight into the sialome of Amazonian anophelines.</title>
        <authorList>
            <person name="Ribeiro J.M."/>
            <person name="Scarpassa V."/>
            <person name="Calvo E."/>
        </authorList>
    </citation>
    <scope>NUCLEOTIDE SEQUENCE</scope>
</reference>
<dbReference type="AlphaFoldDB" id="A0A2M4DSL1"/>
<feature type="signal peptide" evidence="2">
    <location>
        <begin position="1"/>
        <end position="29"/>
    </location>
</feature>
<dbReference type="EMBL" id="GGFL01016020">
    <property type="protein sequence ID" value="MBW80198.1"/>
    <property type="molecule type" value="Transcribed_RNA"/>
</dbReference>
<organism evidence="3">
    <name type="scientific">Anopheles darlingi</name>
    <name type="common">Mosquito</name>
    <dbReference type="NCBI Taxonomy" id="43151"/>
    <lineage>
        <taxon>Eukaryota</taxon>
        <taxon>Metazoa</taxon>
        <taxon>Ecdysozoa</taxon>
        <taxon>Arthropoda</taxon>
        <taxon>Hexapoda</taxon>
        <taxon>Insecta</taxon>
        <taxon>Pterygota</taxon>
        <taxon>Neoptera</taxon>
        <taxon>Endopterygota</taxon>
        <taxon>Diptera</taxon>
        <taxon>Nematocera</taxon>
        <taxon>Culicoidea</taxon>
        <taxon>Culicidae</taxon>
        <taxon>Anophelinae</taxon>
        <taxon>Anopheles</taxon>
    </lineage>
</organism>
<feature type="compositionally biased region" description="Basic residues" evidence="1">
    <location>
        <begin position="61"/>
        <end position="73"/>
    </location>
</feature>
<protein>
    <submittedName>
        <fullName evidence="3">Putative secreted protein</fullName>
    </submittedName>
</protein>
<name>A0A2M4DSL1_ANODA</name>
<feature type="region of interest" description="Disordered" evidence="1">
    <location>
        <begin position="32"/>
        <end position="73"/>
    </location>
</feature>
<proteinExistence type="predicted"/>
<sequence>MGTSLWACCCCSELLMLLLMLFTANINHATSVKSTTTRHSSDADGTRNSIRTRTDKPTASRCRHRDSIHSPLR</sequence>
<evidence type="ECO:0000313" key="3">
    <source>
        <dbReference type="EMBL" id="MBW80198.1"/>
    </source>
</evidence>
<evidence type="ECO:0000256" key="2">
    <source>
        <dbReference type="SAM" id="SignalP"/>
    </source>
</evidence>
<evidence type="ECO:0000256" key="1">
    <source>
        <dbReference type="SAM" id="MobiDB-lite"/>
    </source>
</evidence>
<feature type="chain" id="PRO_5014805212" evidence="2">
    <location>
        <begin position="30"/>
        <end position="73"/>
    </location>
</feature>